<sequence>MFIEVRVFSIGTEKSVIPLKHIPPTHRRSLSLKMAAGLSVCVVLVVLVNSCLGRPHSSTSLQVVRQGLDPPSEARLKANGHFLTEPRLRHIRSDPLANVIPYPAEEEDSRANLSELLARLISSRKGSIRRNSSVNSRASGVSVNHRIKDQDYTGWMDFGRRSAEEYEYSS</sequence>
<proteinExistence type="predicted"/>
<keyword evidence="2" id="KW-1185">Reference proteome</keyword>
<dbReference type="EMBL" id="CM055753">
    <property type="protein sequence ID" value="KAJ7991680.1"/>
    <property type="molecule type" value="Genomic_DNA"/>
</dbReference>
<dbReference type="Proteomes" id="UP001157502">
    <property type="component" value="Chromosome 26"/>
</dbReference>
<protein>
    <submittedName>
        <fullName evidence="1">Uncharacterized protein</fullName>
    </submittedName>
</protein>
<evidence type="ECO:0000313" key="1">
    <source>
        <dbReference type="EMBL" id="KAJ7991680.1"/>
    </source>
</evidence>
<evidence type="ECO:0000313" key="2">
    <source>
        <dbReference type="Proteomes" id="UP001157502"/>
    </source>
</evidence>
<accession>A0ACC2FK81</accession>
<reference evidence="1" key="1">
    <citation type="submission" date="2021-05" db="EMBL/GenBank/DDBJ databases">
        <authorList>
            <person name="Pan Q."/>
            <person name="Jouanno E."/>
            <person name="Zahm M."/>
            <person name="Klopp C."/>
            <person name="Cabau C."/>
            <person name="Louis A."/>
            <person name="Berthelot C."/>
            <person name="Parey E."/>
            <person name="Roest Crollius H."/>
            <person name="Montfort J."/>
            <person name="Robinson-Rechavi M."/>
            <person name="Bouchez O."/>
            <person name="Lampietro C."/>
            <person name="Lopez Roques C."/>
            <person name="Donnadieu C."/>
            <person name="Postlethwait J."/>
            <person name="Bobe J."/>
            <person name="Dillon D."/>
            <person name="Chandos A."/>
            <person name="von Hippel F."/>
            <person name="Guiguen Y."/>
        </authorList>
    </citation>
    <scope>NUCLEOTIDE SEQUENCE</scope>
    <source>
        <strain evidence="1">YG-Jan2019</strain>
    </source>
</reference>
<gene>
    <name evidence="1" type="ORF">DPEC_G00286390</name>
</gene>
<comment type="caution">
    <text evidence="1">The sequence shown here is derived from an EMBL/GenBank/DDBJ whole genome shotgun (WGS) entry which is preliminary data.</text>
</comment>
<organism evidence="1 2">
    <name type="scientific">Dallia pectoralis</name>
    <name type="common">Alaska blackfish</name>
    <dbReference type="NCBI Taxonomy" id="75939"/>
    <lineage>
        <taxon>Eukaryota</taxon>
        <taxon>Metazoa</taxon>
        <taxon>Chordata</taxon>
        <taxon>Craniata</taxon>
        <taxon>Vertebrata</taxon>
        <taxon>Euteleostomi</taxon>
        <taxon>Actinopterygii</taxon>
        <taxon>Neopterygii</taxon>
        <taxon>Teleostei</taxon>
        <taxon>Protacanthopterygii</taxon>
        <taxon>Esociformes</taxon>
        <taxon>Umbridae</taxon>
        <taxon>Dallia</taxon>
    </lineage>
</organism>
<name>A0ACC2FK81_DALPE</name>